<feature type="compositionally biased region" description="Polar residues" evidence="4">
    <location>
        <begin position="1053"/>
        <end position="1063"/>
    </location>
</feature>
<feature type="region of interest" description="Disordered" evidence="4">
    <location>
        <begin position="879"/>
        <end position="910"/>
    </location>
</feature>
<dbReference type="PANTHER" id="PTHR14095">
    <property type="entry name" value="PHOSPHATASE 2A REGULATORY SUBUNIT-RELATED"/>
    <property type="match status" value="1"/>
</dbReference>
<dbReference type="EMBL" id="JAAKFY010000015">
    <property type="protein sequence ID" value="KAF3845207.1"/>
    <property type="molecule type" value="Genomic_DNA"/>
</dbReference>
<feature type="compositionally biased region" description="Pro residues" evidence="4">
    <location>
        <begin position="1033"/>
        <end position="1050"/>
    </location>
</feature>
<feature type="compositionally biased region" description="Polar residues" evidence="4">
    <location>
        <begin position="790"/>
        <end position="808"/>
    </location>
</feature>
<dbReference type="GO" id="GO:0019888">
    <property type="term" value="F:protein phosphatase regulator activity"/>
    <property type="evidence" value="ECO:0007669"/>
    <property type="project" value="TreeGrafter"/>
</dbReference>
<feature type="region of interest" description="Disordered" evidence="4">
    <location>
        <begin position="182"/>
        <end position="209"/>
    </location>
</feature>
<dbReference type="PANTHER" id="PTHR14095:SF3">
    <property type="entry name" value="SERINE_THREONINE-PROTEIN PHOSPHATASE 2A REGULATORY SUBUNIT B'' SUBUNIT ALPHA"/>
    <property type="match status" value="1"/>
</dbReference>
<dbReference type="InterPro" id="IPR018247">
    <property type="entry name" value="EF_Hand_1_Ca_BS"/>
</dbReference>
<reference evidence="6 7" key="1">
    <citation type="submission" date="2020-03" db="EMBL/GenBank/DDBJ databases">
        <title>Dissostichus mawsoni Genome sequencing and assembly.</title>
        <authorList>
            <person name="Park H."/>
        </authorList>
    </citation>
    <scope>NUCLEOTIDE SEQUENCE [LARGE SCALE GENOMIC DNA]</scope>
    <source>
        <strain evidence="6">DM0001</strain>
        <tissue evidence="6">Muscle</tissue>
    </source>
</reference>
<dbReference type="FunFam" id="1.10.238.230:FF:000001">
    <property type="entry name" value="Serine/threonine-protein phosphatase 2A regulatory subunit B'' subunit beta"/>
    <property type="match status" value="1"/>
</dbReference>
<proteinExistence type="predicted"/>
<dbReference type="Pfam" id="PF17958">
    <property type="entry name" value="EF-hand_13"/>
    <property type="match status" value="1"/>
</dbReference>
<keyword evidence="7" id="KW-1185">Reference proteome</keyword>
<dbReference type="Pfam" id="PF13499">
    <property type="entry name" value="EF-hand_7"/>
    <property type="match status" value="1"/>
</dbReference>
<evidence type="ECO:0000313" key="6">
    <source>
        <dbReference type="EMBL" id="KAF3845207.1"/>
    </source>
</evidence>
<feature type="compositionally biased region" description="Basic and acidic residues" evidence="4">
    <location>
        <begin position="947"/>
        <end position="956"/>
    </location>
</feature>
<accession>A0A7J5Y9G0</accession>
<feature type="compositionally biased region" description="Polar residues" evidence="4">
    <location>
        <begin position="688"/>
        <end position="703"/>
    </location>
</feature>
<evidence type="ECO:0000256" key="3">
    <source>
        <dbReference type="ARBA" id="ARBA00093310"/>
    </source>
</evidence>
<comment type="function">
    <text evidence="3">The B regulatory subunit might modulate substrate selectivity and catalytic activity, and might also direct the localization of the catalytic enzyme to a particular subcellular compartment.</text>
</comment>
<dbReference type="InterPro" id="IPR041534">
    <property type="entry name" value="EF-hand_13"/>
</dbReference>
<feature type="region of interest" description="Disordered" evidence="4">
    <location>
        <begin position="790"/>
        <end position="821"/>
    </location>
</feature>
<feature type="compositionally biased region" description="Basic and acidic residues" evidence="4">
    <location>
        <begin position="186"/>
        <end position="208"/>
    </location>
</feature>
<dbReference type="Gene3D" id="1.10.238.220">
    <property type="match status" value="1"/>
</dbReference>
<dbReference type="InterPro" id="IPR011992">
    <property type="entry name" value="EF-hand-dom_pair"/>
</dbReference>
<dbReference type="InterPro" id="IPR048855">
    <property type="entry name" value="P2R3A_B_D_EF-hand"/>
</dbReference>
<dbReference type="Pfam" id="PF21161">
    <property type="entry name" value="P2R3B_EF-hand"/>
    <property type="match status" value="1"/>
</dbReference>
<dbReference type="InterPro" id="IPR002048">
    <property type="entry name" value="EF_hand_dom"/>
</dbReference>
<keyword evidence="2" id="KW-0106">Calcium</keyword>
<dbReference type="PROSITE" id="PS00018">
    <property type="entry name" value="EF_HAND_1"/>
    <property type="match status" value="1"/>
</dbReference>
<feature type="region of interest" description="Disordered" evidence="4">
    <location>
        <begin position="965"/>
        <end position="985"/>
    </location>
</feature>
<evidence type="ECO:0000256" key="2">
    <source>
        <dbReference type="ARBA" id="ARBA00022837"/>
    </source>
</evidence>
<feature type="compositionally biased region" description="Pro residues" evidence="4">
    <location>
        <begin position="1292"/>
        <end position="1308"/>
    </location>
</feature>
<organism evidence="6 7">
    <name type="scientific">Dissostichus mawsoni</name>
    <name type="common">Antarctic cod</name>
    <dbReference type="NCBI Taxonomy" id="36200"/>
    <lineage>
        <taxon>Eukaryota</taxon>
        <taxon>Metazoa</taxon>
        <taxon>Chordata</taxon>
        <taxon>Craniata</taxon>
        <taxon>Vertebrata</taxon>
        <taxon>Euteleostomi</taxon>
        <taxon>Actinopterygii</taxon>
        <taxon>Neopterygii</taxon>
        <taxon>Teleostei</taxon>
        <taxon>Neoteleostei</taxon>
        <taxon>Acanthomorphata</taxon>
        <taxon>Eupercaria</taxon>
        <taxon>Perciformes</taxon>
        <taxon>Notothenioidei</taxon>
        <taxon>Nototheniidae</taxon>
        <taxon>Dissostichus</taxon>
    </lineage>
</organism>
<feature type="region of interest" description="Disordered" evidence="4">
    <location>
        <begin position="335"/>
        <end position="374"/>
    </location>
</feature>
<feature type="region of interest" description="Disordered" evidence="4">
    <location>
        <begin position="840"/>
        <end position="864"/>
    </location>
</feature>
<dbReference type="FunFam" id="1.10.238.220:FF:000001">
    <property type="entry name" value="Serine/threonine-protein phosphatase 2A regulatory subunit B'' subunit alpha"/>
    <property type="match status" value="1"/>
</dbReference>
<feature type="region of interest" description="Disordered" evidence="4">
    <location>
        <begin position="666"/>
        <end position="718"/>
    </location>
</feature>
<comment type="caution">
    <text evidence="6">The sequence shown here is derived from an EMBL/GenBank/DDBJ whole genome shotgun (WGS) entry which is preliminary data.</text>
</comment>
<feature type="region of interest" description="Disordered" evidence="4">
    <location>
        <begin position="937"/>
        <end position="956"/>
    </location>
</feature>
<feature type="region of interest" description="Disordered" evidence="4">
    <location>
        <begin position="1260"/>
        <end position="1308"/>
    </location>
</feature>
<name>A0A7J5Y9G0_DISMA</name>
<gene>
    <name evidence="6" type="ORF">F7725_008370</name>
</gene>
<dbReference type="FunFam" id="1.10.238.10:FF:000628">
    <property type="entry name" value="Serine/threonine-protein phosphatase 2A regulatory subunit B'' subunit beta"/>
    <property type="match status" value="1"/>
</dbReference>
<feature type="compositionally biased region" description="Low complexity" evidence="4">
    <location>
        <begin position="1076"/>
        <end position="1097"/>
    </location>
</feature>
<dbReference type="OrthoDB" id="5586at2759"/>
<evidence type="ECO:0000313" key="7">
    <source>
        <dbReference type="Proteomes" id="UP000518266"/>
    </source>
</evidence>
<feature type="region of interest" description="Disordered" evidence="4">
    <location>
        <begin position="1"/>
        <end position="23"/>
    </location>
</feature>
<protein>
    <recommendedName>
        <fullName evidence="5">EF-hand domain-containing protein</fullName>
    </recommendedName>
</protein>
<feature type="compositionally biased region" description="Low complexity" evidence="4">
    <location>
        <begin position="668"/>
        <end position="681"/>
    </location>
</feature>
<dbReference type="Gene3D" id="1.10.238.230">
    <property type="match status" value="1"/>
</dbReference>
<evidence type="ECO:0000259" key="5">
    <source>
        <dbReference type="PROSITE" id="PS50222"/>
    </source>
</evidence>
<feature type="compositionally biased region" description="Low complexity" evidence="4">
    <location>
        <begin position="809"/>
        <end position="821"/>
    </location>
</feature>
<dbReference type="PROSITE" id="PS50222">
    <property type="entry name" value="EF_HAND_2"/>
    <property type="match status" value="1"/>
</dbReference>
<feature type="domain" description="EF-hand" evidence="5">
    <location>
        <begin position="1581"/>
        <end position="1616"/>
    </location>
</feature>
<evidence type="ECO:0000256" key="4">
    <source>
        <dbReference type="SAM" id="MobiDB-lite"/>
    </source>
</evidence>
<dbReference type="Gene3D" id="1.10.238.10">
    <property type="entry name" value="EF-hand"/>
    <property type="match status" value="1"/>
</dbReference>
<feature type="region of interest" description="Disordered" evidence="4">
    <location>
        <begin position="1033"/>
        <end position="1097"/>
    </location>
</feature>
<sequence>MKVHRCSETNIQHHQPPGLLDGFRQRDVHIVSEGHRQGQRDSSWQQPHARTEAVKRGFALRPSPQLLPCNDDKRQLLWRRLAVKQASIGSECPSLSFQQSSNTSHSGLLRTRIKQERQDQAHVYYTDVAGVVSYSHTANFPERCEERRRSSWLWICGGALVPYQCKVVSSCQKHTLPSDTWLTAGDGREESDFGTDRDPETLAQRERGNQPSVVSPLLLCSCVGVSERFSATTLGTMAAAYRVVVSSVSCYNSVVVDRRTHAHAVHYCSGPCGALSQGLDCSVAHHGTCSELLVAPDAAYTDPNNSLIHSHNMITQQLPHHGKITVTMDTSYNGGLERADSSGNLSLGEESPTWRGKKPSSGGGSTGNLSSSSSLKDITEEAINLASGRVKEFSFDKLRLSSSSHVTFRKGRKVRPDSLSRRSTDLEIIYGHFSSNVTTNGTVNGMTNGSGTSNDENLPPFVPGKVASLEETKLKGSTATLSSIAKMSAGSTGSLSSFGSLDQSLNTMASLYRNTLGEENLIARLLEKTRAEAGSGAGGEDIRACLDILLKCSEDLKKCTDIIKQCIRHKGGDGPDDGEASPDSVYRAVMTRLSSYLKRLPLELEGIGNLGGSVPGTPGGAHSDLAELVSTLHSFQQGPYSPIFGNEQPPRYEDVVLSPPIPKIVPHSASSSSSSLSSLKSDSIHTKPIQSSPSRATPLTNGLQHPHPPSITQHTLSPPSITFSSQLLTNTLSLSSSYLAHPTALYIEEEEADGAKTPEQFPNQTHAPTRGVNAMQNNNGMTLGQHMQMSHPQTFHNSPNTLSASTGYSPAWPSSASVPAVSHRNDDIDKLLMDLENLSQSMSHPRNTEPPLPAKTRKREVGKAITSVDALTKSKMAQFEAQKPASHLAMNGPTSRTAQSPSPPQGDNSVAVVGEEEDGALLLRILESIESFAQELVDSGAGSTGSAERKSGKEREVMRLLQDTMATTGRADTPVESTSPTPAPIAPYMHTHAPTKIPAIPPKLSLANAPAVSPAPVIAVSEVVCNAPSEPVPKPIPEAAPKPLPAPIPEPITESTDTVTEASTGAADPTSLPVTSASASLHSSPHSAEPSPVAAPEAPAPVSIPIAVASRDADVAVVDAAAVRDTGSTLLIQQTPEVIRDSRCTVCVCVLPDPGMAHVSQCSLSEPSLERQAPWITELLSGTYFPKGPLVAGQAGPFVVGVSVAAPVAVPGGGLRVSSPTMMIKEASLRGDPDLRGELAFLAKGCDFVLPSRFKKRLKSFQQQQVSPGQTGEEARHTSTGSGPGPDHTDPPPRSPSPPPAPVIVTPPPPPAINIPRFYYPRGLPAMGPAPGHDAAIAAIEAAYTEFEEEKADIYEMGKITKACGCPLYWKGPMFYTAGGERTGFVSVHSFEVRETSSSSSPTNPKSYQSILTVQNCPLLQVVAQLPRRCVKDIVDTHPGLTFLKDAPEFHSRYITTVIQRIFYVVNRSWTGRMTMMELRRSNFLQTLALLEEEDDINQITDYFSYEHFYVIYCKFWELDTDHDLYIDPKDLARYNEHTSSNRIIERLFSGAVTRGNAVQREGRMSYAEFVWFLMSEEDKKNPTSIEYWYRCMDVDGDGILSMFELEYFYEEQCERMERMGIEPLPFQDLLCQMLDLVKPESSGKITLGDLKRCRMAHIFFDTFFNLEKYLDHEQRDPFAVQKDIDSEGPEPSDWDKYASEEYEILVAEENANEQLHEGSFDDDYESEELQVSGEIGNKMEKLVISDLSA</sequence>
<dbReference type="GO" id="GO:0005509">
    <property type="term" value="F:calcium ion binding"/>
    <property type="evidence" value="ECO:0007669"/>
    <property type="project" value="InterPro"/>
</dbReference>
<dbReference type="Proteomes" id="UP000518266">
    <property type="component" value="Unassembled WGS sequence"/>
</dbReference>
<feature type="compositionally biased region" description="Polar residues" evidence="4">
    <location>
        <begin position="1260"/>
        <end position="1270"/>
    </location>
</feature>
<dbReference type="GO" id="GO:0000159">
    <property type="term" value="C:protein phosphatase type 2A complex"/>
    <property type="evidence" value="ECO:0007669"/>
    <property type="project" value="TreeGrafter"/>
</dbReference>
<dbReference type="SUPFAM" id="SSF47473">
    <property type="entry name" value="EF-hand"/>
    <property type="match status" value="1"/>
</dbReference>
<evidence type="ECO:0000256" key="1">
    <source>
        <dbReference type="ARBA" id="ARBA00022723"/>
    </source>
</evidence>
<keyword evidence="1" id="KW-0479">Metal-binding</keyword>
<feature type="compositionally biased region" description="Polar residues" evidence="4">
    <location>
        <begin position="892"/>
        <end position="908"/>
    </location>
</feature>